<evidence type="ECO:0000256" key="5">
    <source>
        <dbReference type="ARBA" id="ARBA00023004"/>
    </source>
</evidence>
<dbReference type="PANTHER" id="PTHR10359:SF18">
    <property type="entry name" value="ENDONUCLEASE III"/>
    <property type="match status" value="1"/>
</dbReference>
<evidence type="ECO:0000256" key="7">
    <source>
        <dbReference type="ARBA" id="ARBA00023295"/>
    </source>
</evidence>
<dbReference type="GO" id="GO:0051539">
    <property type="term" value="F:4 iron, 4 sulfur cluster binding"/>
    <property type="evidence" value="ECO:0007669"/>
    <property type="project" value="UniProtKB-KW"/>
</dbReference>
<evidence type="ECO:0000256" key="2">
    <source>
        <dbReference type="ARBA" id="ARBA00022723"/>
    </source>
</evidence>
<keyword evidence="5" id="KW-0408">Iron</keyword>
<evidence type="ECO:0000313" key="8">
    <source>
        <dbReference type="EMBL" id="NNU14996.1"/>
    </source>
</evidence>
<evidence type="ECO:0008006" key="10">
    <source>
        <dbReference type="Google" id="ProtNLM"/>
    </source>
</evidence>
<proteinExistence type="predicted"/>
<evidence type="ECO:0000256" key="1">
    <source>
        <dbReference type="ARBA" id="ARBA00022485"/>
    </source>
</evidence>
<dbReference type="SUPFAM" id="SSF48150">
    <property type="entry name" value="DNA-glycosylase"/>
    <property type="match status" value="1"/>
</dbReference>
<gene>
    <name evidence="8" type="ORF">HK107_01490</name>
</gene>
<keyword evidence="7" id="KW-0326">Glycosidase</keyword>
<dbReference type="InterPro" id="IPR023170">
    <property type="entry name" value="HhH_base_excis_C"/>
</dbReference>
<dbReference type="AlphaFoldDB" id="A0A7Y3RK35"/>
<evidence type="ECO:0000256" key="3">
    <source>
        <dbReference type="ARBA" id="ARBA00022763"/>
    </source>
</evidence>
<dbReference type="InterPro" id="IPR011257">
    <property type="entry name" value="DNA_glycosylase"/>
</dbReference>
<dbReference type="Proteomes" id="UP000536835">
    <property type="component" value="Unassembled WGS sequence"/>
</dbReference>
<dbReference type="RefSeq" id="WP_173196110.1">
    <property type="nucleotide sequence ID" value="NZ_JABFCX010000002.1"/>
</dbReference>
<keyword evidence="3" id="KW-0227">DNA damage</keyword>
<dbReference type="Gene3D" id="1.10.1670.10">
    <property type="entry name" value="Helix-hairpin-Helix base-excision DNA repair enzymes (C-terminal)"/>
    <property type="match status" value="1"/>
</dbReference>
<dbReference type="Gene3D" id="1.10.340.30">
    <property type="entry name" value="Hypothetical protein, domain 2"/>
    <property type="match status" value="1"/>
</dbReference>
<dbReference type="GO" id="GO:0019104">
    <property type="term" value="F:DNA N-glycosylase activity"/>
    <property type="evidence" value="ECO:0007669"/>
    <property type="project" value="TreeGrafter"/>
</dbReference>
<keyword evidence="2" id="KW-0479">Metal-binding</keyword>
<evidence type="ECO:0000313" key="9">
    <source>
        <dbReference type="Proteomes" id="UP000536835"/>
    </source>
</evidence>
<protein>
    <recommendedName>
        <fullName evidence="10">Endonuclease III</fullName>
    </recommendedName>
</protein>
<dbReference type="GO" id="GO:0006285">
    <property type="term" value="P:base-excision repair, AP site formation"/>
    <property type="evidence" value="ECO:0007669"/>
    <property type="project" value="TreeGrafter"/>
</dbReference>
<name>A0A7Y3RK35_9PROT</name>
<organism evidence="8 9">
    <name type="scientific">Parvularcula mediterranea</name>
    <dbReference type="NCBI Taxonomy" id="2732508"/>
    <lineage>
        <taxon>Bacteria</taxon>
        <taxon>Pseudomonadati</taxon>
        <taxon>Pseudomonadota</taxon>
        <taxon>Alphaproteobacteria</taxon>
        <taxon>Parvularculales</taxon>
        <taxon>Parvularculaceae</taxon>
        <taxon>Parvularcula</taxon>
    </lineage>
</organism>
<sequence length="247" mass="26941">MQAPLTFAVDNRLPDILERVTQLLPRLRPQTATNPLDQLLYGVIAQGLSSAGATACYRRVKERFPSFSALRDAEPGLIEGLMVGAPSAALKAQAIPEILRLIDEAFGSLSLEPLSRLDQELALRFLTRLPRVTEEIAASVLRFTGTDRLVLHIDKDVARPLRRLGLAEQGAPLSALPRQLIERSPVAWRSEDFAGLSRGLTRVADRFCHQGRPDCASCPLANLCPAAEKAEAKVVTFPFGKARKTAA</sequence>
<accession>A0A7Y3RK35</accession>
<keyword evidence="6" id="KW-0411">Iron-sulfur</keyword>
<keyword evidence="1" id="KW-0004">4Fe-4S</keyword>
<dbReference type="EMBL" id="JABFCX010000002">
    <property type="protein sequence ID" value="NNU14996.1"/>
    <property type="molecule type" value="Genomic_DNA"/>
</dbReference>
<dbReference type="GO" id="GO:0046872">
    <property type="term" value="F:metal ion binding"/>
    <property type="evidence" value="ECO:0007669"/>
    <property type="project" value="UniProtKB-KW"/>
</dbReference>
<reference evidence="8 9" key="1">
    <citation type="submission" date="2020-05" db="EMBL/GenBank/DDBJ databases">
        <title>Parvularcula mediterraneae sp. nov., isolated from polypropylene straw from shallow seawater of the seashore of Laganas in Zakynthos island, Greece.</title>
        <authorList>
            <person name="Szabo I."/>
            <person name="Al-Omari J."/>
            <person name="Rado J."/>
            <person name="Szerdahelyi G.S."/>
        </authorList>
    </citation>
    <scope>NUCLEOTIDE SEQUENCE [LARGE SCALE GENOMIC DNA]</scope>
    <source>
        <strain evidence="8 9">ZS-1/3</strain>
    </source>
</reference>
<evidence type="ECO:0000256" key="6">
    <source>
        <dbReference type="ARBA" id="ARBA00023014"/>
    </source>
</evidence>
<evidence type="ECO:0000256" key="4">
    <source>
        <dbReference type="ARBA" id="ARBA00022801"/>
    </source>
</evidence>
<keyword evidence="4" id="KW-0378">Hydrolase</keyword>
<comment type="caution">
    <text evidence="8">The sequence shown here is derived from an EMBL/GenBank/DDBJ whole genome shotgun (WGS) entry which is preliminary data.</text>
</comment>
<keyword evidence="9" id="KW-1185">Reference proteome</keyword>
<dbReference type="PANTHER" id="PTHR10359">
    <property type="entry name" value="A/G-SPECIFIC ADENINE GLYCOSYLASE/ENDONUCLEASE III"/>
    <property type="match status" value="1"/>
</dbReference>